<dbReference type="EMBL" id="CM042882">
    <property type="protein sequence ID" value="KAI4382809.1"/>
    <property type="molecule type" value="Genomic_DNA"/>
</dbReference>
<name>A0ACB9RVF4_9MYRT</name>
<reference evidence="2" key="1">
    <citation type="journal article" date="2023" name="Front. Plant Sci.">
        <title>Chromosomal-level genome assembly of Melastoma candidum provides insights into trichome evolution.</title>
        <authorList>
            <person name="Zhong Y."/>
            <person name="Wu W."/>
            <person name="Sun C."/>
            <person name="Zou P."/>
            <person name="Liu Y."/>
            <person name="Dai S."/>
            <person name="Zhou R."/>
        </authorList>
    </citation>
    <scope>NUCLEOTIDE SEQUENCE [LARGE SCALE GENOMIC DNA]</scope>
</reference>
<dbReference type="Proteomes" id="UP001057402">
    <property type="component" value="Chromosome 3"/>
</dbReference>
<proteinExistence type="predicted"/>
<organism evidence="1 2">
    <name type="scientific">Melastoma candidum</name>
    <dbReference type="NCBI Taxonomy" id="119954"/>
    <lineage>
        <taxon>Eukaryota</taxon>
        <taxon>Viridiplantae</taxon>
        <taxon>Streptophyta</taxon>
        <taxon>Embryophyta</taxon>
        <taxon>Tracheophyta</taxon>
        <taxon>Spermatophyta</taxon>
        <taxon>Magnoliopsida</taxon>
        <taxon>eudicotyledons</taxon>
        <taxon>Gunneridae</taxon>
        <taxon>Pentapetalae</taxon>
        <taxon>rosids</taxon>
        <taxon>malvids</taxon>
        <taxon>Myrtales</taxon>
        <taxon>Melastomataceae</taxon>
        <taxon>Melastomatoideae</taxon>
        <taxon>Melastomateae</taxon>
        <taxon>Melastoma</taxon>
    </lineage>
</organism>
<evidence type="ECO:0000313" key="1">
    <source>
        <dbReference type="EMBL" id="KAI4382809.1"/>
    </source>
</evidence>
<comment type="caution">
    <text evidence="1">The sequence shown here is derived from an EMBL/GenBank/DDBJ whole genome shotgun (WGS) entry which is preliminary data.</text>
</comment>
<accession>A0ACB9RVF4</accession>
<protein>
    <submittedName>
        <fullName evidence="1">Uncharacterized protein</fullName>
    </submittedName>
</protein>
<evidence type="ECO:0000313" key="2">
    <source>
        <dbReference type="Proteomes" id="UP001057402"/>
    </source>
</evidence>
<keyword evidence="2" id="KW-1185">Reference proteome</keyword>
<gene>
    <name evidence="1" type="ORF">MLD38_008722</name>
</gene>
<sequence>MAFSAILRRTVGSAAIRALRTQRACNYSAMAFASLKRSDAVALDQDRALGRAHGSSCCAEESDDHDKVEDVPGGFPFEIEDKSGYQTITLTREYQGEEIKVEVSMPDLVTGEEDEGGNDNDDDEKANQSSIPLVVSIAKGNGPCLEFGCTAYPDEVVIDSLAVKKPDTAEDQIAYEGPDFQDLDENLQKAFHKYLDIRGIKPSTTNFPVRVHDQQGQQGVLELVE</sequence>